<comment type="caution">
    <text evidence="1">The sequence shown here is derived from an EMBL/GenBank/DDBJ whole genome shotgun (WGS) entry which is preliminary data.</text>
</comment>
<sequence>MEKMSVTRRPKWQYMQQAQPTPRILQLPRRPRKKVAKSNLPGKPRERTGKLEMLFDQEREFSRGFSVPVMMVNGGGECQERRGRVEEIRESSNGVGDVEEEKWRFQAEMLRAECNLLRIEREVAVKKMERRRVQVERLLRSAVQSLVSGRNKICDGENVISVLEDEIYNLTEKLKKLQRRSGVKYSEVKSCSNFDKKASLLQRRLVKVGGTSDEACVKEIREMAEASLSIQTSCRAGESFVSNENCHMEILRRKLEGMSKGMLLERMKEEYGSMLSTANSSAASYTSTSKRVEVPDVSSSPKRQLHKEERVCSGHCKAVVRRIVEQIRAETEQWSQMQEMLGEVRDEMEELQASRDFWEDRALDSDYQIQSLVSAVQEWRQKAVSSEAKANELQAQVSFLRKEIEWLKKDQVTEPPRGRSSPPLAADAHKETEKRVLVCRLKENHRANDNVTRQREVLRDGRRKANACSSGNVAQKRSPLGDISNLSSPLVRQNSKAAVVHPLHSNSNAEKKF</sequence>
<organism evidence="1 2">
    <name type="scientific">Melia azedarach</name>
    <name type="common">Chinaberry tree</name>
    <dbReference type="NCBI Taxonomy" id="155640"/>
    <lineage>
        <taxon>Eukaryota</taxon>
        <taxon>Viridiplantae</taxon>
        <taxon>Streptophyta</taxon>
        <taxon>Embryophyta</taxon>
        <taxon>Tracheophyta</taxon>
        <taxon>Spermatophyta</taxon>
        <taxon>Magnoliopsida</taxon>
        <taxon>eudicotyledons</taxon>
        <taxon>Gunneridae</taxon>
        <taxon>Pentapetalae</taxon>
        <taxon>rosids</taxon>
        <taxon>malvids</taxon>
        <taxon>Sapindales</taxon>
        <taxon>Meliaceae</taxon>
        <taxon>Melia</taxon>
    </lineage>
</organism>
<dbReference type="EMBL" id="CM051395">
    <property type="protein sequence ID" value="KAJ4724291.1"/>
    <property type="molecule type" value="Genomic_DNA"/>
</dbReference>
<keyword evidence="2" id="KW-1185">Reference proteome</keyword>
<dbReference type="Proteomes" id="UP001164539">
    <property type="component" value="Chromosome 2"/>
</dbReference>
<reference evidence="1 2" key="1">
    <citation type="journal article" date="2023" name="Science">
        <title>Complex scaffold remodeling in plant triterpene biosynthesis.</title>
        <authorList>
            <person name="De La Pena R."/>
            <person name="Hodgson H."/>
            <person name="Liu J.C."/>
            <person name="Stephenson M.J."/>
            <person name="Martin A.C."/>
            <person name="Owen C."/>
            <person name="Harkess A."/>
            <person name="Leebens-Mack J."/>
            <person name="Jimenez L.E."/>
            <person name="Osbourn A."/>
            <person name="Sattely E.S."/>
        </authorList>
    </citation>
    <scope>NUCLEOTIDE SEQUENCE [LARGE SCALE GENOMIC DNA]</scope>
    <source>
        <strain evidence="2">cv. JPN11</strain>
        <tissue evidence="1">Leaf</tissue>
    </source>
</reference>
<gene>
    <name evidence="1" type="ORF">OWV82_003296</name>
</gene>
<evidence type="ECO:0000313" key="1">
    <source>
        <dbReference type="EMBL" id="KAJ4724291.1"/>
    </source>
</evidence>
<name>A0ACC1YLI6_MELAZ</name>
<proteinExistence type="predicted"/>
<protein>
    <submittedName>
        <fullName evidence="1">Myosin-related</fullName>
    </submittedName>
</protein>
<evidence type="ECO:0000313" key="2">
    <source>
        <dbReference type="Proteomes" id="UP001164539"/>
    </source>
</evidence>
<accession>A0ACC1YLI6</accession>